<dbReference type="InterPro" id="IPR036188">
    <property type="entry name" value="FAD/NAD-bd_sf"/>
</dbReference>
<dbReference type="EMBL" id="JBHRXY010000022">
    <property type="protein sequence ID" value="MFC3631217.1"/>
    <property type="molecule type" value="Genomic_DNA"/>
</dbReference>
<accession>A0ABV7U8J9</accession>
<evidence type="ECO:0000313" key="1">
    <source>
        <dbReference type="EMBL" id="MFC3631217.1"/>
    </source>
</evidence>
<sequence>MPLPRLDPASAQVDVQRTSFGADAAARFVRGTWDEATSNGGAPFDAVVVGAGMCRAYCAAKIVRLHPGKRVLVLDAGDFLVTEDVQNLADVGSAIPAPIPRATNGGMARELV</sequence>
<name>A0ABV7U8J9_9RHOB</name>
<organism evidence="1 2">
    <name type="scientific">Paracoccus angustae</name>
    <dbReference type="NCBI Taxonomy" id="1671480"/>
    <lineage>
        <taxon>Bacteria</taxon>
        <taxon>Pseudomonadati</taxon>
        <taxon>Pseudomonadota</taxon>
        <taxon>Alphaproteobacteria</taxon>
        <taxon>Rhodobacterales</taxon>
        <taxon>Paracoccaceae</taxon>
        <taxon>Paracoccus</taxon>
    </lineage>
</organism>
<comment type="caution">
    <text evidence="1">The sequence shown here is derived from an EMBL/GenBank/DDBJ whole genome shotgun (WGS) entry which is preliminary data.</text>
</comment>
<dbReference type="RefSeq" id="WP_377763400.1">
    <property type="nucleotide sequence ID" value="NZ_JBHRXY010000022.1"/>
</dbReference>
<dbReference type="Proteomes" id="UP001595539">
    <property type="component" value="Unassembled WGS sequence"/>
</dbReference>
<keyword evidence="2" id="KW-1185">Reference proteome</keyword>
<protein>
    <submittedName>
        <fullName evidence="1">Uncharacterized protein</fullName>
    </submittedName>
</protein>
<proteinExistence type="predicted"/>
<gene>
    <name evidence="1" type="ORF">ACFOM8_17415</name>
</gene>
<evidence type="ECO:0000313" key="2">
    <source>
        <dbReference type="Proteomes" id="UP001595539"/>
    </source>
</evidence>
<reference evidence="2" key="1">
    <citation type="journal article" date="2019" name="Int. J. Syst. Evol. Microbiol.">
        <title>The Global Catalogue of Microorganisms (GCM) 10K type strain sequencing project: providing services to taxonomists for standard genome sequencing and annotation.</title>
        <authorList>
            <consortium name="The Broad Institute Genomics Platform"/>
            <consortium name="The Broad Institute Genome Sequencing Center for Infectious Disease"/>
            <person name="Wu L."/>
            <person name="Ma J."/>
        </authorList>
    </citation>
    <scope>NUCLEOTIDE SEQUENCE [LARGE SCALE GENOMIC DNA]</scope>
    <source>
        <strain evidence="2">KCTC 42473</strain>
    </source>
</reference>
<dbReference type="SUPFAM" id="SSF51905">
    <property type="entry name" value="FAD/NAD(P)-binding domain"/>
    <property type="match status" value="1"/>
</dbReference>